<accession>A0ABD0RNV9</accession>
<dbReference type="EMBL" id="JAMKFB020000002">
    <property type="protein sequence ID" value="KAL0200209.1"/>
    <property type="molecule type" value="Genomic_DNA"/>
</dbReference>
<protein>
    <submittedName>
        <fullName evidence="2">Uncharacterized protein</fullName>
    </submittedName>
</protein>
<evidence type="ECO:0000256" key="1">
    <source>
        <dbReference type="SAM" id="MobiDB-lite"/>
    </source>
</evidence>
<gene>
    <name evidence="2" type="ORF">M9458_003396</name>
</gene>
<feature type="non-terminal residue" evidence="2">
    <location>
        <position position="113"/>
    </location>
</feature>
<evidence type="ECO:0000313" key="2">
    <source>
        <dbReference type="EMBL" id="KAL0200209.1"/>
    </source>
</evidence>
<dbReference type="Proteomes" id="UP001529510">
    <property type="component" value="Unassembled WGS sequence"/>
</dbReference>
<name>A0ABD0RNV9_CIRMR</name>
<proteinExistence type="predicted"/>
<reference evidence="2 3" key="1">
    <citation type="submission" date="2024-05" db="EMBL/GenBank/DDBJ databases">
        <title>Genome sequencing and assembly of Indian major carp, Cirrhinus mrigala (Hamilton, 1822).</title>
        <authorList>
            <person name="Mohindra V."/>
            <person name="Chowdhury L.M."/>
            <person name="Lal K."/>
            <person name="Jena J.K."/>
        </authorList>
    </citation>
    <scope>NUCLEOTIDE SEQUENCE [LARGE SCALE GENOMIC DNA]</scope>
    <source>
        <strain evidence="2">CM1030</strain>
        <tissue evidence="2">Blood</tissue>
    </source>
</reference>
<keyword evidence="3" id="KW-1185">Reference proteome</keyword>
<evidence type="ECO:0000313" key="3">
    <source>
        <dbReference type="Proteomes" id="UP001529510"/>
    </source>
</evidence>
<dbReference type="AlphaFoldDB" id="A0ABD0RNV9"/>
<feature type="region of interest" description="Disordered" evidence="1">
    <location>
        <begin position="1"/>
        <end position="31"/>
    </location>
</feature>
<organism evidence="2 3">
    <name type="scientific">Cirrhinus mrigala</name>
    <name type="common">Mrigala</name>
    <dbReference type="NCBI Taxonomy" id="683832"/>
    <lineage>
        <taxon>Eukaryota</taxon>
        <taxon>Metazoa</taxon>
        <taxon>Chordata</taxon>
        <taxon>Craniata</taxon>
        <taxon>Vertebrata</taxon>
        <taxon>Euteleostomi</taxon>
        <taxon>Actinopterygii</taxon>
        <taxon>Neopterygii</taxon>
        <taxon>Teleostei</taxon>
        <taxon>Ostariophysi</taxon>
        <taxon>Cypriniformes</taxon>
        <taxon>Cyprinidae</taxon>
        <taxon>Labeoninae</taxon>
        <taxon>Labeonini</taxon>
        <taxon>Cirrhinus</taxon>
    </lineage>
</organism>
<sequence>MEAEEINTIKPQEDAEVDVGLEKNTTKEEGLWTTTEELWTTWTTDSSVQTCTSKNAEFDPKEDAIDVETTKQDNLNKQTSQARALEDQIEEERKDCISLSMGSDQQTSAMKEN</sequence>
<comment type="caution">
    <text evidence="2">The sequence shown here is derived from an EMBL/GenBank/DDBJ whole genome shotgun (WGS) entry which is preliminary data.</text>
</comment>
<feature type="compositionally biased region" description="Basic and acidic residues" evidence="1">
    <location>
        <begin position="20"/>
        <end position="30"/>
    </location>
</feature>